<organism evidence="2">
    <name type="scientific">Desulfobacca acetoxidans</name>
    <dbReference type="NCBI Taxonomy" id="60893"/>
    <lineage>
        <taxon>Bacteria</taxon>
        <taxon>Pseudomonadati</taxon>
        <taxon>Thermodesulfobacteriota</taxon>
        <taxon>Desulfobaccia</taxon>
        <taxon>Desulfobaccales</taxon>
        <taxon>Desulfobaccaceae</taxon>
        <taxon>Desulfobacca</taxon>
    </lineage>
</organism>
<sequence>MAPTTTAVSRKIPVDCLRHSPCIELAYMEKGAGEVLICLHGLGGHALGWRHLMEELSPTYRVIAVDLRGHGQSGHRPEETLTIRALAEDILALMRGLAINEAHLCGHSLGGMIALEIFARRGFLVKSLILANTTAFFPPPQNLEEFLNHFDQLDMPAWARFMAPRLLRRGAPAALVEEVVETISATSRAAYRQGLIAAFQADYRWLLPLLDSPTLIVVGEDDQATPWSYARYLHHMSKNSALHLVPRAGHLAHQENPEEFNRLVRFHLEKGTKSGF</sequence>
<comment type="caution">
    <text evidence="2">The sequence shown here is derived from an EMBL/GenBank/DDBJ whole genome shotgun (WGS) entry which is preliminary data.</text>
</comment>
<protein>
    <submittedName>
        <fullName evidence="2">Alpha/beta hydrolase</fullName>
    </submittedName>
</protein>
<dbReference type="GO" id="GO:0016787">
    <property type="term" value="F:hydrolase activity"/>
    <property type="evidence" value="ECO:0007669"/>
    <property type="project" value="UniProtKB-KW"/>
</dbReference>
<keyword evidence="2" id="KW-0378">Hydrolase</keyword>
<dbReference type="PANTHER" id="PTHR43798">
    <property type="entry name" value="MONOACYLGLYCEROL LIPASE"/>
    <property type="match status" value="1"/>
</dbReference>
<accession>A0A7C3Z3C9</accession>
<dbReference type="PRINTS" id="PR00111">
    <property type="entry name" value="ABHYDROLASE"/>
</dbReference>
<dbReference type="InterPro" id="IPR029058">
    <property type="entry name" value="AB_hydrolase_fold"/>
</dbReference>
<dbReference type="InterPro" id="IPR050266">
    <property type="entry name" value="AB_hydrolase_sf"/>
</dbReference>
<dbReference type="Pfam" id="PF00561">
    <property type="entry name" value="Abhydrolase_1"/>
    <property type="match status" value="1"/>
</dbReference>
<evidence type="ECO:0000259" key="1">
    <source>
        <dbReference type="Pfam" id="PF00561"/>
    </source>
</evidence>
<dbReference type="AlphaFoldDB" id="A0A7C3Z3C9"/>
<evidence type="ECO:0000313" key="2">
    <source>
        <dbReference type="EMBL" id="HGF35065.1"/>
    </source>
</evidence>
<name>A0A7C3Z3C9_9BACT</name>
<dbReference type="EMBL" id="DTMF01000290">
    <property type="protein sequence ID" value="HGF35065.1"/>
    <property type="molecule type" value="Genomic_DNA"/>
</dbReference>
<gene>
    <name evidence="2" type="ORF">ENW96_11920</name>
</gene>
<reference evidence="2" key="1">
    <citation type="journal article" date="2020" name="mSystems">
        <title>Genome- and Community-Level Interaction Insights into Carbon Utilization and Element Cycling Functions of Hydrothermarchaeota in Hydrothermal Sediment.</title>
        <authorList>
            <person name="Zhou Z."/>
            <person name="Liu Y."/>
            <person name="Xu W."/>
            <person name="Pan J."/>
            <person name="Luo Z.H."/>
            <person name="Li M."/>
        </authorList>
    </citation>
    <scope>NUCLEOTIDE SEQUENCE [LARGE SCALE GENOMIC DNA]</scope>
    <source>
        <strain evidence="2">SpSt-897</strain>
    </source>
</reference>
<feature type="domain" description="AB hydrolase-1" evidence="1">
    <location>
        <begin position="35"/>
        <end position="257"/>
    </location>
</feature>
<proteinExistence type="predicted"/>
<dbReference type="InterPro" id="IPR000073">
    <property type="entry name" value="AB_hydrolase_1"/>
</dbReference>
<dbReference type="SUPFAM" id="SSF53474">
    <property type="entry name" value="alpha/beta-Hydrolases"/>
    <property type="match status" value="1"/>
</dbReference>
<dbReference type="Gene3D" id="3.40.50.1820">
    <property type="entry name" value="alpha/beta hydrolase"/>
    <property type="match status" value="1"/>
</dbReference>